<proteinExistence type="predicted"/>
<keyword evidence="3" id="KW-1185">Reference proteome</keyword>
<dbReference type="GO" id="GO:0006782">
    <property type="term" value="P:protoporphyrinogen IX biosynthetic process"/>
    <property type="evidence" value="ECO:0007669"/>
    <property type="project" value="UniProtKB-UniPathway"/>
</dbReference>
<dbReference type="GO" id="GO:0004852">
    <property type="term" value="F:uroporphyrinogen-III synthase activity"/>
    <property type="evidence" value="ECO:0007669"/>
    <property type="project" value="InterPro"/>
</dbReference>
<reference evidence="2 3" key="1">
    <citation type="journal article" date="2012" name="Science">
        <title>The Paleozoic origin of enzymatic lignin decomposition reconstructed from 31 fungal genomes.</title>
        <authorList>
            <person name="Floudas D."/>
            <person name="Binder M."/>
            <person name="Riley R."/>
            <person name="Barry K."/>
            <person name="Blanchette R.A."/>
            <person name="Henrissat B."/>
            <person name="Martinez A.T."/>
            <person name="Otillar R."/>
            <person name="Spatafora J.W."/>
            <person name="Yadav J.S."/>
            <person name="Aerts A."/>
            <person name="Benoit I."/>
            <person name="Boyd A."/>
            <person name="Carlson A."/>
            <person name="Copeland A."/>
            <person name="Coutinho P.M."/>
            <person name="de Vries R.P."/>
            <person name="Ferreira P."/>
            <person name="Findley K."/>
            <person name="Foster B."/>
            <person name="Gaskell J."/>
            <person name="Glotzer D."/>
            <person name="Gorecki P."/>
            <person name="Heitman J."/>
            <person name="Hesse C."/>
            <person name="Hori C."/>
            <person name="Igarashi K."/>
            <person name="Jurgens J.A."/>
            <person name="Kallen N."/>
            <person name="Kersten P."/>
            <person name="Kohler A."/>
            <person name="Kuees U."/>
            <person name="Kumar T.K.A."/>
            <person name="Kuo A."/>
            <person name="LaButti K."/>
            <person name="Larrondo L.F."/>
            <person name="Lindquist E."/>
            <person name="Ling A."/>
            <person name="Lombard V."/>
            <person name="Lucas S."/>
            <person name="Lundell T."/>
            <person name="Martin R."/>
            <person name="McLaughlin D.J."/>
            <person name="Morgenstern I."/>
            <person name="Morin E."/>
            <person name="Murat C."/>
            <person name="Nagy L.G."/>
            <person name="Nolan M."/>
            <person name="Ohm R.A."/>
            <person name="Patyshakuliyeva A."/>
            <person name="Rokas A."/>
            <person name="Ruiz-Duenas F.J."/>
            <person name="Sabat G."/>
            <person name="Salamov A."/>
            <person name="Samejima M."/>
            <person name="Schmutz J."/>
            <person name="Slot J.C."/>
            <person name="St John F."/>
            <person name="Stenlid J."/>
            <person name="Sun H."/>
            <person name="Sun S."/>
            <person name="Syed K."/>
            <person name="Tsang A."/>
            <person name="Wiebenga A."/>
            <person name="Young D."/>
            <person name="Pisabarro A."/>
            <person name="Eastwood D.C."/>
            <person name="Martin F."/>
            <person name="Cullen D."/>
            <person name="Grigoriev I.V."/>
            <person name="Hibbett D.S."/>
        </authorList>
    </citation>
    <scope>NUCLEOTIDE SEQUENCE [LARGE SCALE GENOMIC DNA]</scope>
    <source>
        <strain evidence="2 3">ATCC 11539</strain>
    </source>
</reference>
<sequence length="295" mass="31794">MSVPVVLLRSPSTDGPDPYETALHSKGYAALSVPVLETTHVHLSELKRIVRGGPARHALSGVIITSARSCAAWRTVVEELVHDSDCSELPAAASESWAATPFYVVGHRTASSLLDISKAYGGLYAPRDVRGAEESGTAEALARFILRDLPPDGASRKLLYLTGDKNRDTLPNILRGGGVELHTLQVYGTQGSTTFERDLLSAIEPFPVDSRWWIVYFAPSAAEFATPTLRKYFHLPQVDGPTAPANERAARIAAIGPTTANFLRDELRILVHAVPAKPNPDELALKLEAADSLLG</sequence>
<dbReference type="EMBL" id="KB469301">
    <property type="protein sequence ID" value="EPQ55695.1"/>
    <property type="molecule type" value="Genomic_DNA"/>
</dbReference>
<dbReference type="HOGENOM" id="CLU_051874_0_1_1"/>
<dbReference type="PANTHER" id="PTHR12390:SF0">
    <property type="entry name" value="UROPORPHYRINOGEN-III SYNTHASE"/>
    <property type="match status" value="1"/>
</dbReference>
<dbReference type="SUPFAM" id="SSF69618">
    <property type="entry name" value="HemD-like"/>
    <property type="match status" value="1"/>
</dbReference>
<organism evidence="2 3">
    <name type="scientific">Gloeophyllum trabeum (strain ATCC 11539 / FP-39264 / Madison 617)</name>
    <name type="common">Brown rot fungus</name>
    <dbReference type="NCBI Taxonomy" id="670483"/>
    <lineage>
        <taxon>Eukaryota</taxon>
        <taxon>Fungi</taxon>
        <taxon>Dikarya</taxon>
        <taxon>Basidiomycota</taxon>
        <taxon>Agaricomycotina</taxon>
        <taxon>Agaricomycetes</taxon>
        <taxon>Gloeophyllales</taxon>
        <taxon>Gloeophyllaceae</taxon>
        <taxon>Gloeophyllum</taxon>
    </lineage>
</organism>
<dbReference type="Proteomes" id="UP000030669">
    <property type="component" value="Unassembled WGS sequence"/>
</dbReference>
<accession>S7RML9</accession>
<dbReference type="InterPro" id="IPR039793">
    <property type="entry name" value="UROS/Hem4"/>
</dbReference>
<protein>
    <submittedName>
        <fullName evidence="2">Tetrapyrrole biosynthesis, uroporphyrinogen III synthase</fullName>
    </submittedName>
</protein>
<dbReference type="KEGG" id="gtr:GLOTRDRAFT_75831"/>
<gene>
    <name evidence="2" type="ORF">GLOTRDRAFT_75831</name>
</gene>
<dbReference type="RefSeq" id="XP_007865744.1">
    <property type="nucleotide sequence ID" value="XM_007867553.1"/>
</dbReference>
<dbReference type="GO" id="GO:0006780">
    <property type="term" value="P:uroporphyrinogen III biosynthetic process"/>
    <property type="evidence" value="ECO:0007669"/>
    <property type="project" value="InterPro"/>
</dbReference>
<dbReference type="InterPro" id="IPR036108">
    <property type="entry name" value="4pyrrol_syn_uPrphyn_synt_sf"/>
</dbReference>
<feature type="domain" description="Tetrapyrrole biosynthesis uroporphyrinogen III synthase" evidence="1">
    <location>
        <begin position="18"/>
        <end position="283"/>
    </location>
</feature>
<dbReference type="Gene3D" id="3.40.50.10090">
    <property type="match status" value="2"/>
</dbReference>
<dbReference type="AlphaFoldDB" id="S7RML9"/>
<name>S7RML9_GLOTA</name>
<dbReference type="OrthoDB" id="5595751at2759"/>
<dbReference type="CDD" id="cd06578">
    <property type="entry name" value="HemD"/>
    <property type="match status" value="1"/>
</dbReference>
<evidence type="ECO:0000259" key="1">
    <source>
        <dbReference type="Pfam" id="PF02602"/>
    </source>
</evidence>
<evidence type="ECO:0000313" key="3">
    <source>
        <dbReference type="Proteomes" id="UP000030669"/>
    </source>
</evidence>
<dbReference type="UniPathway" id="UPA00251">
    <property type="reaction ID" value="UER00320"/>
</dbReference>
<dbReference type="OMA" id="IHGADTG"/>
<dbReference type="Pfam" id="PF02602">
    <property type="entry name" value="HEM4"/>
    <property type="match status" value="1"/>
</dbReference>
<dbReference type="STRING" id="670483.S7RML9"/>
<dbReference type="GO" id="GO:0005829">
    <property type="term" value="C:cytosol"/>
    <property type="evidence" value="ECO:0007669"/>
    <property type="project" value="TreeGrafter"/>
</dbReference>
<dbReference type="InterPro" id="IPR003754">
    <property type="entry name" value="4pyrrol_synth_uPrphyn_synth"/>
</dbReference>
<dbReference type="PANTHER" id="PTHR12390">
    <property type="entry name" value="UROPORPHYRINOGEN III SYNTHASE"/>
    <property type="match status" value="1"/>
</dbReference>
<evidence type="ECO:0000313" key="2">
    <source>
        <dbReference type="EMBL" id="EPQ55695.1"/>
    </source>
</evidence>
<dbReference type="eggNOG" id="KOG4132">
    <property type="taxonomic scope" value="Eukaryota"/>
</dbReference>
<dbReference type="GeneID" id="19308549"/>